<dbReference type="CDD" id="cd01347">
    <property type="entry name" value="ligand_gated_channel"/>
    <property type="match status" value="1"/>
</dbReference>
<dbReference type="EMBL" id="JACZZA010000012">
    <property type="protein sequence ID" value="MBE1162246.1"/>
    <property type="molecule type" value="Genomic_DNA"/>
</dbReference>
<feature type="signal peptide" evidence="10">
    <location>
        <begin position="1"/>
        <end position="24"/>
    </location>
</feature>
<keyword evidence="7 8" id="KW-0998">Cell outer membrane</keyword>
<proteinExistence type="inferred from homology"/>
<keyword evidence="4 8" id="KW-0812">Transmembrane</keyword>
<sequence length="668" mass="72048">MHCNFFARPLAVASGLAWLSCAHATDTPPADSPQALAPVVVTANFQQSPLTTVLDPKAPRQPIPASDAADLLKTVPGFAVMRKGGSNGDAVFRGMAGSRLAISVDGTQLAGGCPARMDPPTAYISPALYDKVTIIKGPETVVNGPVGSAGTVLFEHDTPHYSDAAATLDASTTFGSFGRNDQSADFKGGTPDFYVNVDGNRTASGDYRDGDSQRVHSRYARWNVNTAIGWTPDADTLLELSAGTGNGQAAYAFSSMDGVKFLRRSVALRFEREHLSEHWRTLQAKLYRNDVDHVMDNYTLRQPDPGSMMPMAMASELRCNTAGARVAADFDWNDLSLEVGLDGATTVHDARTGGPAGSALPYPSLPHIRDARLQNLGAFAEATWHASTKDRVIAGARIDRASARAYTIVPAASRSANLPSGFVRLERDLASPATFYLGLGHSERFPDYWELFGQHVDTAPGFRHLRPERTSQLDAGWQYHGSRLKAWVSAYAGSIDDYILIHYGSQQGYASNVRAQIAGGEAGAEYAWNSWWKTSATLAYAWGQDTTEHRPLPQMPPLETRLAVDWDNGSWSAGALWRLAARQDRVALGEGTIVGQDLGPSGGFGVFSLHGGWRISQAWSLSAGVDNLLDKTYAEHISPSVVELQGFTRSTRVNEPGRVAWVKLALAL</sequence>
<keyword evidence="14" id="KW-1185">Reference proteome</keyword>
<evidence type="ECO:0000256" key="6">
    <source>
        <dbReference type="ARBA" id="ARBA00023136"/>
    </source>
</evidence>
<dbReference type="Pfam" id="PF07715">
    <property type="entry name" value="Plug"/>
    <property type="match status" value="1"/>
</dbReference>
<evidence type="ECO:0000256" key="4">
    <source>
        <dbReference type="ARBA" id="ARBA00022692"/>
    </source>
</evidence>
<keyword evidence="3 8" id="KW-1134">Transmembrane beta strand</keyword>
<evidence type="ECO:0000256" key="3">
    <source>
        <dbReference type="ARBA" id="ARBA00022452"/>
    </source>
</evidence>
<evidence type="ECO:0000313" key="14">
    <source>
        <dbReference type="Proteomes" id="UP000651010"/>
    </source>
</evidence>
<name>A0ABR9GE06_9GAMM</name>
<evidence type="ECO:0000256" key="1">
    <source>
        <dbReference type="ARBA" id="ARBA00004571"/>
    </source>
</evidence>
<keyword evidence="13" id="KW-0675">Receptor</keyword>
<organism evidence="13 14">
    <name type="scientific">Dyella acidiphila</name>
    <dbReference type="NCBI Taxonomy" id="2775866"/>
    <lineage>
        <taxon>Bacteria</taxon>
        <taxon>Pseudomonadati</taxon>
        <taxon>Pseudomonadota</taxon>
        <taxon>Gammaproteobacteria</taxon>
        <taxon>Lysobacterales</taxon>
        <taxon>Rhodanobacteraceae</taxon>
        <taxon>Dyella</taxon>
    </lineage>
</organism>
<dbReference type="Proteomes" id="UP000651010">
    <property type="component" value="Unassembled WGS sequence"/>
</dbReference>
<dbReference type="PROSITE" id="PS52016">
    <property type="entry name" value="TONB_DEPENDENT_REC_3"/>
    <property type="match status" value="1"/>
</dbReference>
<dbReference type="Gene3D" id="2.170.130.10">
    <property type="entry name" value="TonB-dependent receptor, plug domain"/>
    <property type="match status" value="1"/>
</dbReference>
<accession>A0ABR9GE06</accession>
<dbReference type="Gene3D" id="2.40.170.20">
    <property type="entry name" value="TonB-dependent receptor, beta-barrel domain"/>
    <property type="match status" value="1"/>
</dbReference>
<dbReference type="Pfam" id="PF00593">
    <property type="entry name" value="TonB_dep_Rec_b-barrel"/>
    <property type="match status" value="1"/>
</dbReference>
<dbReference type="PANTHER" id="PTHR30069">
    <property type="entry name" value="TONB-DEPENDENT OUTER MEMBRANE RECEPTOR"/>
    <property type="match status" value="1"/>
</dbReference>
<evidence type="ECO:0000259" key="11">
    <source>
        <dbReference type="Pfam" id="PF00593"/>
    </source>
</evidence>
<dbReference type="NCBIfam" id="TIGR01778">
    <property type="entry name" value="TonB-copper"/>
    <property type="match status" value="1"/>
</dbReference>
<evidence type="ECO:0000259" key="12">
    <source>
        <dbReference type="Pfam" id="PF07715"/>
    </source>
</evidence>
<dbReference type="PANTHER" id="PTHR30069:SF49">
    <property type="entry name" value="OUTER MEMBRANE PROTEIN C"/>
    <property type="match status" value="1"/>
</dbReference>
<evidence type="ECO:0000256" key="2">
    <source>
        <dbReference type="ARBA" id="ARBA00022448"/>
    </source>
</evidence>
<evidence type="ECO:0000256" key="5">
    <source>
        <dbReference type="ARBA" id="ARBA00023077"/>
    </source>
</evidence>
<keyword evidence="5 9" id="KW-0798">TonB box</keyword>
<evidence type="ECO:0000256" key="9">
    <source>
        <dbReference type="RuleBase" id="RU003357"/>
    </source>
</evidence>
<reference evidence="13 14" key="1">
    <citation type="submission" date="2020-09" db="EMBL/GenBank/DDBJ databases">
        <title>Dyella sp. 7MK23 isolated from forest soil.</title>
        <authorList>
            <person name="Fu J."/>
        </authorList>
    </citation>
    <scope>NUCLEOTIDE SEQUENCE [LARGE SCALE GENOMIC DNA]</scope>
    <source>
        <strain evidence="13 14">7MK23</strain>
    </source>
</reference>
<evidence type="ECO:0000256" key="10">
    <source>
        <dbReference type="SAM" id="SignalP"/>
    </source>
</evidence>
<evidence type="ECO:0000313" key="13">
    <source>
        <dbReference type="EMBL" id="MBE1162246.1"/>
    </source>
</evidence>
<dbReference type="InterPro" id="IPR036942">
    <property type="entry name" value="Beta-barrel_TonB_sf"/>
</dbReference>
<comment type="caution">
    <text evidence="13">The sequence shown here is derived from an EMBL/GenBank/DDBJ whole genome shotgun (WGS) entry which is preliminary data.</text>
</comment>
<comment type="similarity">
    <text evidence="8 9">Belongs to the TonB-dependent receptor family.</text>
</comment>
<comment type="subcellular location">
    <subcellularLocation>
        <location evidence="1 8">Cell outer membrane</location>
        <topology evidence="1 8">Multi-pass membrane protein</topology>
    </subcellularLocation>
</comment>
<protein>
    <submittedName>
        <fullName evidence="13">TonB-dependent copper receptor</fullName>
    </submittedName>
</protein>
<feature type="domain" description="TonB-dependent receptor plug" evidence="12">
    <location>
        <begin position="52"/>
        <end position="151"/>
    </location>
</feature>
<dbReference type="RefSeq" id="WP_192557080.1">
    <property type="nucleotide sequence ID" value="NZ_JACZZA010000012.1"/>
</dbReference>
<evidence type="ECO:0000256" key="8">
    <source>
        <dbReference type="PROSITE-ProRule" id="PRU01360"/>
    </source>
</evidence>
<feature type="chain" id="PRO_5046069422" evidence="10">
    <location>
        <begin position="25"/>
        <end position="668"/>
    </location>
</feature>
<dbReference type="SUPFAM" id="SSF56935">
    <property type="entry name" value="Porins"/>
    <property type="match status" value="1"/>
</dbReference>
<keyword evidence="6 8" id="KW-0472">Membrane</keyword>
<evidence type="ECO:0000256" key="7">
    <source>
        <dbReference type="ARBA" id="ARBA00023237"/>
    </source>
</evidence>
<dbReference type="InterPro" id="IPR037066">
    <property type="entry name" value="Plug_dom_sf"/>
</dbReference>
<dbReference type="InterPro" id="IPR000531">
    <property type="entry name" value="Beta-barrel_TonB"/>
</dbReference>
<dbReference type="InterPro" id="IPR012910">
    <property type="entry name" value="Plug_dom"/>
</dbReference>
<keyword evidence="10" id="KW-0732">Signal</keyword>
<feature type="domain" description="TonB-dependent receptor-like beta-barrel" evidence="11">
    <location>
        <begin position="205"/>
        <end position="628"/>
    </location>
</feature>
<dbReference type="InterPro" id="IPR039426">
    <property type="entry name" value="TonB-dep_rcpt-like"/>
</dbReference>
<keyword evidence="2 8" id="KW-0813">Transport</keyword>
<dbReference type="InterPro" id="IPR010100">
    <property type="entry name" value="TonB-dep_Cu_rcpt"/>
</dbReference>
<gene>
    <name evidence="13" type="ORF">IGX34_17815</name>
</gene>